<feature type="chain" id="PRO_5040477680" evidence="8">
    <location>
        <begin position="22"/>
        <end position="890"/>
    </location>
</feature>
<keyword evidence="5" id="KW-1015">Disulfide bond</keyword>
<dbReference type="PANTHER" id="PTHR45902">
    <property type="entry name" value="LATROPHILIN RECEPTOR-LIKE PROTEIN A"/>
    <property type="match status" value="1"/>
</dbReference>
<evidence type="ECO:0000256" key="8">
    <source>
        <dbReference type="SAM" id="SignalP"/>
    </source>
</evidence>
<organism evidence="11 12">
    <name type="scientific">Holothuria leucospilota</name>
    <name type="common">Black long sea cucumber</name>
    <name type="synonym">Mertensiothuria leucospilota</name>
    <dbReference type="NCBI Taxonomy" id="206669"/>
    <lineage>
        <taxon>Eukaryota</taxon>
        <taxon>Metazoa</taxon>
        <taxon>Echinodermata</taxon>
        <taxon>Eleutherozoa</taxon>
        <taxon>Echinozoa</taxon>
        <taxon>Holothuroidea</taxon>
        <taxon>Aspidochirotacea</taxon>
        <taxon>Aspidochirotida</taxon>
        <taxon>Holothuriidae</taxon>
        <taxon>Holothuria</taxon>
    </lineage>
</organism>
<keyword evidence="11" id="KW-0675">Receptor</keyword>
<feature type="transmembrane region" description="Helical" evidence="7">
    <location>
        <begin position="586"/>
        <end position="613"/>
    </location>
</feature>
<feature type="transmembrane region" description="Helical" evidence="7">
    <location>
        <begin position="746"/>
        <end position="771"/>
    </location>
</feature>
<evidence type="ECO:0000313" key="11">
    <source>
        <dbReference type="EMBL" id="KAJ8021003.1"/>
    </source>
</evidence>
<dbReference type="SUPFAM" id="SSF81321">
    <property type="entry name" value="Family A G protein-coupled receptor-like"/>
    <property type="match status" value="1"/>
</dbReference>
<keyword evidence="8" id="KW-0732">Signal</keyword>
<dbReference type="CDD" id="cd15039">
    <property type="entry name" value="7tmB3_Methuselah-like"/>
    <property type="match status" value="1"/>
</dbReference>
<dbReference type="InterPro" id="IPR001212">
    <property type="entry name" value="Somatomedin_B_dom"/>
</dbReference>
<accession>A0A9Q1BD23</accession>
<dbReference type="PROSITE" id="PS50958">
    <property type="entry name" value="SMB_2"/>
    <property type="match status" value="1"/>
</dbReference>
<dbReference type="GO" id="GO:0016020">
    <property type="term" value="C:membrane"/>
    <property type="evidence" value="ECO:0007669"/>
    <property type="project" value="UniProtKB-SubCell"/>
</dbReference>
<dbReference type="Gene3D" id="1.20.1070.10">
    <property type="entry name" value="Rhodopsin 7-helix transmembrane proteins"/>
    <property type="match status" value="1"/>
</dbReference>
<dbReference type="EMBL" id="JAIZAY010000022">
    <property type="protein sequence ID" value="KAJ8021003.1"/>
    <property type="molecule type" value="Genomic_DNA"/>
</dbReference>
<protein>
    <submittedName>
        <fullName evidence="11">Latrophilin receptor-like protein A</fullName>
    </submittedName>
</protein>
<evidence type="ECO:0000259" key="10">
    <source>
        <dbReference type="PROSITE" id="PS50958"/>
    </source>
</evidence>
<evidence type="ECO:0000256" key="7">
    <source>
        <dbReference type="SAM" id="Phobius"/>
    </source>
</evidence>
<dbReference type="OrthoDB" id="6155919at2759"/>
<comment type="subcellular location">
    <subcellularLocation>
        <location evidence="1">Membrane</location>
        <topology evidence="1">Multi-pass membrane protein</topology>
    </subcellularLocation>
</comment>
<dbReference type="PRINTS" id="PR00249">
    <property type="entry name" value="GPCRSECRETIN"/>
</dbReference>
<sequence>MGLQSRVLFVTMLAIALPSSGQLIQLDTVTPNVGNTSVTESFQSEIQICEAYQCIGKEQCGGNEDSFVCSCDKDCALYHDCCWTADGNCRDSVELVDGATSSKICTYTHITNIQSEFDLQPIRVGYFMIATCPSHYPDNYVKNRCHKELPLPPQSLKEYIHHVPVFSYKNNGTYKNVYCAKCNDVDYEDMRFWQVITTTCDSSDPSAECDDVTFQPRPEIYDNDTLPRKCALPDQVKCSSLSPFYEQCMSYSAVISVMGMTFRNPHCALCYNPGLFFREKEICPYEVDGNLHTGLPGIRPQIPLIVPFDFSVFDGKNVSFKNITCSHGLFHNISSKMCDFAPGSTMISVRDCPRKSCSEITVRFELNNEHLPIWQSTRIIGNLSGITSRYFSIPPYYVFSYKGQNDNILLNFRLQNPSETFEEIFVALKRFSRDVIEYHELPIEFSDITVNCISCSTSALCLKAIPFERSQVVLFTHEGITSAKIENLNRVYSDISWDVTSRGVCTGNITCERNITVIICHWLGERPLCPFHTLTNNSFSLEENENGTLYLLSNEIEGAVPPIDYVILANGNAFVCSKYYKERVNLIILILSVVFTGLSIVTLLLTFVTYCTFKRLRNLPVKITMNFVVSLFFAQLILIPAAFPTINYTVCHIIGILGHYLWLSTFLWMSVIAFGVSRTFGMKSSTLNHMTNSTEAFFIYFIIGWGVPCVYVVVCVILQLLHIHNLKFAYVDAEEKCWLSPARANFILFGIPAILCLSFNYVTFTFTVRGLHRSERNAKKVKGQTSSQEMMKQEIFLVLKVSVLMGLCWIWAILYGFFQDNAVFLYLHSILNPLQGFFVFCIYVCNKRVIFMWRGTFRKLCSQSESKKGQYTRSTDSNNRSNVKTSSTGL</sequence>
<evidence type="ECO:0000256" key="3">
    <source>
        <dbReference type="ARBA" id="ARBA00022989"/>
    </source>
</evidence>
<evidence type="ECO:0000256" key="4">
    <source>
        <dbReference type="ARBA" id="ARBA00023136"/>
    </source>
</evidence>
<feature type="transmembrane region" description="Helical" evidence="7">
    <location>
        <begin position="625"/>
        <end position="646"/>
    </location>
</feature>
<evidence type="ECO:0000313" key="12">
    <source>
        <dbReference type="Proteomes" id="UP001152320"/>
    </source>
</evidence>
<dbReference type="PANTHER" id="PTHR45902:SF1">
    <property type="entry name" value="LATROPHILIN RECEPTOR-LIKE PROTEIN A"/>
    <property type="match status" value="1"/>
</dbReference>
<dbReference type="InterPro" id="IPR000832">
    <property type="entry name" value="GPCR_2_secretin-like"/>
</dbReference>
<dbReference type="Proteomes" id="UP001152320">
    <property type="component" value="Chromosome 22"/>
</dbReference>
<evidence type="ECO:0000259" key="9">
    <source>
        <dbReference type="PROSITE" id="PS50261"/>
    </source>
</evidence>
<dbReference type="Pfam" id="PF00002">
    <property type="entry name" value="7tm_2"/>
    <property type="match status" value="1"/>
</dbReference>
<dbReference type="GO" id="GO:0007166">
    <property type="term" value="P:cell surface receptor signaling pathway"/>
    <property type="evidence" value="ECO:0007669"/>
    <property type="project" value="InterPro"/>
</dbReference>
<feature type="transmembrane region" description="Helical" evidence="7">
    <location>
        <begin position="652"/>
        <end position="676"/>
    </location>
</feature>
<feature type="domain" description="G-protein coupled receptors family 2 profile 2" evidence="9">
    <location>
        <begin position="588"/>
        <end position="847"/>
    </location>
</feature>
<feature type="signal peptide" evidence="8">
    <location>
        <begin position="1"/>
        <end position="21"/>
    </location>
</feature>
<keyword evidence="4 7" id="KW-0472">Membrane</keyword>
<feature type="transmembrane region" description="Helical" evidence="7">
    <location>
        <begin position="795"/>
        <end position="818"/>
    </location>
</feature>
<evidence type="ECO:0000256" key="6">
    <source>
        <dbReference type="SAM" id="MobiDB-lite"/>
    </source>
</evidence>
<comment type="caution">
    <text evidence="11">The sequence shown here is derived from an EMBL/GenBank/DDBJ whole genome shotgun (WGS) entry which is preliminary data.</text>
</comment>
<keyword evidence="12" id="KW-1185">Reference proteome</keyword>
<evidence type="ECO:0000256" key="5">
    <source>
        <dbReference type="ARBA" id="ARBA00023157"/>
    </source>
</evidence>
<dbReference type="InterPro" id="IPR053231">
    <property type="entry name" value="GPCR_LN-TM7"/>
</dbReference>
<reference evidence="11" key="1">
    <citation type="submission" date="2021-10" db="EMBL/GenBank/DDBJ databases">
        <title>Tropical sea cucumber genome reveals ecological adaptation and Cuvierian tubules defense mechanism.</title>
        <authorList>
            <person name="Chen T."/>
        </authorList>
    </citation>
    <scope>NUCLEOTIDE SEQUENCE</scope>
    <source>
        <strain evidence="11">Nanhai2018</strain>
        <tissue evidence="11">Muscle</tissue>
    </source>
</reference>
<evidence type="ECO:0000256" key="2">
    <source>
        <dbReference type="ARBA" id="ARBA00022692"/>
    </source>
</evidence>
<feature type="transmembrane region" description="Helical" evidence="7">
    <location>
        <begin position="824"/>
        <end position="845"/>
    </location>
</feature>
<dbReference type="GO" id="GO:0004930">
    <property type="term" value="F:G protein-coupled receptor activity"/>
    <property type="evidence" value="ECO:0007669"/>
    <property type="project" value="InterPro"/>
</dbReference>
<dbReference type="InterPro" id="IPR017981">
    <property type="entry name" value="GPCR_2-like_7TM"/>
</dbReference>
<keyword evidence="2 7" id="KW-0812">Transmembrane</keyword>
<dbReference type="PROSITE" id="PS50261">
    <property type="entry name" value="G_PROTEIN_RECEP_F2_4"/>
    <property type="match status" value="1"/>
</dbReference>
<feature type="transmembrane region" description="Helical" evidence="7">
    <location>
        <begin position="697"/>
        <end position="721"/>
    </location>
</feature>
<feature type="region of interest" description="Disordered" evidence="6">
    <location>
        <begin position="869"/>
        <end position="890"/>
    </location>
</feature>
<feature type="domain" description="SMB" evidence="10">
    <location>
        <begin position="50"/>
        <end position="93"/>
    </location>
</feature>
<evidence type="ECO:0000256" key="1">
    <source>
        <dbReference type="ARBA" id="ARBA00004141"/>
    </source>
</evidence>
<proteinExistence type="predicted"/>
<gene>
    <name evidence="11" type="ORF">HOLleu_40753</name>
</gene>
<name>A0A9Q1BD23_HOLLE</name>
<keyword evidence="3 7" id="KW-1133">Transmembrane helix</keyword>
<dbReference type="AlphaFoldDB" id="A0A9Q1BD23"/>